<sequence length="49" mass="5722">MSYQHKYLARVRPGGTFRRRRCPEMIAIDREAAEQLIRETRGITGTTDL</sequence>
<keyword evidence="2" id="KW-1185">Reference proteome</keyword>
<dbReference type="RefSeq" id="WP_344220728.1">
    <property type="nucleotide sequence ID" value="NZ_BAAAOS010000053.1"/>
</dbReference>
<evidence type="ECO:0000313" key="2">
    <source>
        <dbReference type="Proteomes" id="UP001500393"/>
    </source>
</evidence>
<protein>
    <submittedName>
        <fullName evidence="1">Uncharacterized protein</fullName>
    </submittedName>
</protein>
<dbReference type="EMBL" id="BAAAOS010000053">
    <property type="protein sequence ID" value="GAA1603352.1"/>
    <property type="molecule type" value="Genomic_DNA"/>
</dbReference>
<comment type="caution">
    <text evidence="1">The sequence shown here is derived from an EMBL/GenBank/DDBJ whole genome shotgun (WGS) entry which is preliminary data.</text>
</comment>
<name>A0ABP4Q8Z4_9ACTN</name>
<proteinExistence type="predicted"/>
<gene>
    <name evidence="1" type="ORF">GCM10009789_66690</name>
</gene>
<reference evidence="2" key="1">
    <citation type="journal article" date="2019" name="Int. J. Syst. Evol. Microbiol.">
        <title>The Global Catalogue of Microorganisms (GCM) 10K type strain sequencing project: providing services to taxonomists for standard genome sequencing and annotation.</title>
        <authorList>
            <consortium name="The Broad Institute Genomics Platform"/>
            <consortium name="The Broad Institute Genome Sequencing Center for Infectious Disease"/>
            <person name="Wu L."/>
            <person name="Ma J."/>
        </authorList>
    </citation>
    <scope>NUCLEOTIDE SEQUENCE [LARGE SCALE GENOMIC DNA]</scope>
    <source>
        <strain evidence="2">JCM 14969</strain>
    </source>
</reference>
<evidence type="ECO:0000313" key="1">
    <source>
        <dbReference type="EMBL" id="GAA1603352.1"/>
    </source>
</evidence>
<dbReference type="Proteomes" id="UP001500393">
    <property type="component" value="Unassembled WGS sequence"/>
</dbReference>
<accession>A0ABP4Q8Z4</accession>
<organism evidence="1 2">
    <name type="scientific">Kribbella sancticallisti</name>
    <dbReference type="NCBI Taxonomy" id="460087"/>
    <lineage>
        <taxon>Bacteria</taxon>
        <taxon>Bacillati</taxon>
        <taxon>Actinomycetota</taxon>
        <taxon>Actinomycetes</taxon>
        <taxon>Propionibacteriales</taxon>
        <taxon>Kribbellaceae</taxon>
        <taxon>Kribbella</taxon>
    </lineage>
</organism>